<dbReference type="InterPro" id="IPR002048">
    <property type="entry name" value="EF_hand_dom"/>
</dbReference>
<accession>Q6BJJ6</accession>
<dbReference type="VEuPathDB" id="FungiDB:DEHA2G01936g"/>
<protein>
    <submittedName>
        <fullName evidence="2">DEHA2G01936p</fullName>
    </submittedName>
</protein>
<dbReference type="Pfam" id="PF13762">
    <property type="entry name" value="MNE1"/>
    <property type="match status" value="1"/>
</dbReference>
<evidence type="ECO:0000259" key="1">
    <source>
        <dbReference type="PROSITE" id="PS50222"/>
    </source>
</evidence>
<dbReference type="InterPro" id="IPR025694">
    <property type="entry name" value="MNE1"/>
</dbReference>
<dbReference type="GO" id="GO:0005509">
    <property type="term" value="F:calcium ion binding"/>
    <property type="evidence" value="ECO:0007669"/>
    <property type="project" value="InterPro"/>
</dbReference>
<dbReference type="PROSITE" id="PS00018">
    <property type="entry name" value="EF_HAND_1"/>
    <property type="match status" value="1"/>
</dbReference>
<feature type="domain" description="EF-hand" evidence="1">
    <location>
        <begin position="443"/>
        <end position="478"/>
    </location>
</feature>
<evidence type="ECO:0000313" key="3">
    <source>
        <dbReference type="Proteomes" id="UP000000599"/>
    </source>
</evidence>
<dbReference type="PROSITE" id="PS50222">
    <property type="entry name" value="EF_HAND_2"/>
    <property type="match status" value="1"/>
</dbReference>
<organism evidence="2 3">
    <name type="scientific">Debaryomyces hansenii (strain ATCC 36239 / CBS 767 / BCRC 21394 / JCM 1990 / NBRC 0083 / IGC 2968)</name>
    <name type="common">Yeast</name>
    <name type="synonym">Torulaspora hansenii</name>
    <dbReference type="NCBI Taxonomy" id="284592"/>
    <lineage>
        <taxon>Eukaryota</taxon>
        <taxon>Fungi</taxon>
        <taxon>Dikarya</taxon>
        <taxon>Ascomycota</taxon>
        <taxon>Saccharomycotina</taxon>
        <taxon>Pichiomycetes</taxon>
        <taxon>Debaryomycetaceae</taxon>
        <taxon>Debaryomyces</taxon>
    </lineage>
</organism>
<reference evidence="2 3" key="1">
    <citation type="journal article" date="2004" name="Nature">
        <title>Genome evolution in yeasts.</title>
        <authorList>
            <consortium name="Genolevures"/>
            <person name="Dujon B."/>
            <person name="Sherman D."/>
            <person name="Fischer G."/>
            <person name="Durrens P."/>
            <person name="Casaregola S."/>
            <person name="Lafontaine I."/>
            <person name="de Montigny J."/>
            <person name="Marck C."/>
            <person name="Neuveglise C."/>
            <person name="Talla E."/>
            <person name="Goffard N."/>
            <person name="Frangeul L."/>
            <person name="Aigle M."/>
            <person name="Anthouard V."/>
            <person name="Babour A."/>
            <person name="Barbe V."/>
            <person name="Barnay S."/>
            <person name="Blanchin S."/>
            <person name="Beckerich J.M."/>
            <person name="Beyne E."/>
            <person name="Bleykasten C."/>
            <person name="Boisrame A."/>
            <person name="Boyer J."/>
            <person name="Cattolico L."/>
            <person name="Confanioleri F."/>
            <person name="de Daruvar A."/>
            <person name="Despons L."/>
            <person name="Fabre E."/>
            <person name="Fairhead C."/>
            <person name="Ferry-Dumazet H."/>
            <person name="Groppi A."/>
            <person name="Hantraye F."/>
            <person name="Hennequin C."/>
            <person name="Jauniaux N."/>
            <person name="Joyet P."/>
            <person name="Kachouri R."/>
            <person name="Kerrest A."/>
            <person name="Koszul R."/>
            <person name="Lemaire M."/>
            <person name="Lesur I."/>
            <person name="Ma L."/>
            <person name="Muller H."/>
            <person name="Nicaud J.M."/>
            <person name="Nikolski M."/>
            <person name="Oztas S."/>
            <person name="Ozier-Kalogeropoulos O."/>
            <person name="Pellenz S."/>
            <person name="Potier S."/>
            <person name="Richard G.F."/>
            <person name="Straub M.L."/>
            <person name="Suleau A."/>
            <person name="Swennene D."/>
            <person name="Tekaia F."/>
            <person name="Wesolowski-Louvel M."/>
            <person name="Westhof E."/>
            <person name="Wirth B."/>
            <person name="Zeniou-Meyer M."/>
            <person name="Zivanovic I."/>
            <person name="Bolotin-Fukuhara M."/>
            <person name="Thierry A."/>
            <person name="Bouchier C."/>
            <person name="Caudron B."/>
            <person name="Scarpelli C."/>
            <person name="Gaillardin C."/>
            <person name="Weissenbach J."/>
            <person name="Wincker P."/>
            <person name="Souciet J.L."/>
        </authorList>
    </citation>
    <scope>NUCLEOTIDE SEQUENCE [LARGE SCALE GENOMIC DNA]</scope>
    <source>
        <strain evidence="3">ATCC 36239 / CBS 767 / BCRC 21394 / JCM 1990 / NBRC 0083 / IGC 2968</strain>
    </source>
</reference>
<dbReference type="InParanoid" id="Q6BJJ6"/>
<dbReference type="InterPro" id="IPR018247">
    <property type="entry name" value="EF_Hand_1_Ca_BS"/>
</dbReference>
<proteinExistence type="predicted"/>
<dbReference type="GeneID" id="2904490"/>
<dbReference type="HOGENOM" id="CLU_376466_0_0_1"/>
<dbReference type="eggNOG" id="ENOG502R1E6">
    <property type="taxonomic scope" value="Eukaryota"/>
</dbReference>
<dbReference type="GO" id="GO:1990904">
    <property type="term" value="C:ribonucleoprotein complex"/>
    <property type="evidence" value="ECO:0007669"/>
    <property type="project" value="InterPro"/>
</dbReference>
<gene>
    <name evidence="2" type="ordered locus">DEHA2G01936g</name>
</gene>
<dbReference type="AlphaFoldDB" id="Q6BJJ6"/>
<name>Q6BJJ6_DEBHA</name>
<keyword evidence="3" id="KW-1185">Reference proteome</keyword>
<dbReference type="Proteomes" id="UP000000599">
    <property type="component" value="Chromosome G"/>
</dbReference>
<sequence length="774" mass="90022">MLRYISNTPIIRRGIRHSFKGSLVLSFKNIHNSSINIPQFSVDDFLINESSLAHDQSHASGKENLISTETFISQFNSKTKIKAIENQIERLIEEKEFKTIWSIANLMKEYRIPPSNKLYIILLKACYLMNKPEATSLATRLYYEVMTLYEIKKGEQKITQDVHNGLAYFLLVSFQCCDDFTELITLKLLWENYIIDNVDKPIYELLYHSAYINTLLNTTQNQIAIDHFEKTFEELTQLDTVGNYHQFDRYDLLSTLPTIRILDIMASNKDCERLQKWLLIIHDEQRIQFNNKSNDCTIILNENNWLRYLNVGLLNNSYDLVKSIYDNFIMSGFSDGISTEDVLFRKDPTISSSFSGNVVLDSVNDETISQILHTFAINGDVNSTLALIESHYIHKTMKGEKALTKDLCLKIIESYCYHPDLQNNWSEDEIIISKNSNDESVRRVLDVLNSFVVKFDTDKNNNISYRDITDAMSFKFVNYKVYDKNIIKAKHKEFEISEKIKHPEDLDKVPGLPRKISNKNIESSYQGNILANLETLSRFILDHLEYLREKNYSKSTIILFVNCILNHTNLYQNFSGTVKALSTIHKIYPNMVTDYLNDDSINIILNSLANSNSAKISSFLLFKYLHKKKNVTHDHYRCFISAILRGDFHDCLQFFLYNYLVDYGGIIDPKIMQMLQSLPSDVIQSSASTSSLLTFIQDRTKIKSNQQVSNYPVISLDEINEFWRLMKLSHQEPYVGDANIAEFKRMYNHSFDVRDAHYLSYIFQLPVYDRVSLQ</sequence>
<evidence type="ECO:0000313" key="2">
    <source>
        <dbReference type="EMBL" id="CAG90073.2"/>
    </source>
</evidence>
<dbReference type="OMA" id="HEFINIH"/>
<dbReference type="EMBL" id="CR382139">
    <property type="protein sequence ID" value="CAG90073.2"/>
    <property type="molecule type" value="Genomic_DNA"/>
</dbReference>
<dbReference type="OrthoDB" id="4083723at2759"/>
<dbReference type="GO" id="GO:0000372">
    <property type="term" value="P:Group I intron splicing"/>
    <property type="evidence" value="ECO:0007669"/>
    <property type="project" value="InterPro"/>
</dbReference>
<dbReference type="KEGG" id="dha:DEHA2G01936g"/>
<dbReference type="RefSeq" id="XP_461625.2">
    <property type="nucleotide sequence ID" value="XM_461625.1"/>
</dbReference>